<protein>
    <recommendedName>
        <fullName evidence="3">YbhB/YbcL family Raf kinase inhibitor-like protein</fullName>
    </recommendedName>
</protein>
<evidence type="ECO:0000313" key="1">
    <source>
        <dbReference type="EMBL" id="QBQ99812.1"/>
    </source>
</evidence>
<dbReference type="Gene3D" id="3.90.280.10">
    <property type="entry name" value="PEBP-like"/>
    <property type="match status" value="1"/>
</dbReference>
<dbReference type="KEGG" id="ppai:E1956_21990"/>
<gene>
    <name evidence="1" type="ORF">E1956_21990</name>
</gene>
<organism evidence="1 2">
    <name type="scientific">Paraburkholderia pallida</name>
    <dbReference type="NCBI Taxonomy" id="2547399"/>
    <lineage>
        <taxon>Bacteria</taxon>
        <taxon>Pseudomonadati</taxon>
        <taxon>Pseudomonadota</taxon>
        <taxon>Betaproteobacteria</taxon>
        <taxon>Burkholderiales</taxon>
        <taxon>Burkholderiaceae</taxon>
        <taxon>Paraburkholderia</taxon>
    </lineage>
</organism>
<accession>A0A4V1AZM7</accession>
<keyword evidence="2" id="KW-1185">Reference proteome</keyword>
<dbReference type="SUPFAM" id="SSF49777">
    <property type="entry name" value="PEBP-like"/>
    <property type="match status" value="1"/>
</dbReference>
<evidence type="ECO:0000313" key="2">
    <source>
        <dbReference type="Proteomes" id="UP000295727"/>
    </source>
</evidence>
<dbReference type="InterPro" id="IPR036610">
    <property type="entry name" value="PEBP-like_sf"/>
</dbReference>
<dbReference type="InterPro" id="IPR008914">
    <property type="entry name" value="PEBP"/>
</dbReference>
<name>A0A4V1AZM7_9BURK</name>
<dbReference type="Pfam" id="PF01161">
    <property type="entry name" value="PBP"/>
    <property type="match status" value="1"/>
</dbReference>
<dbReference type="OrthoDB" id="9797506at2"/>
<dbReference type="EMBL" id="CP038149">
    <property type="protein sequence ID" value="QBQ99812.1"/>
    <property type="molecule type" value="Genomic_DNA"/>
</dbReference>
<sequence>MAFTLTSQVFHEGGEIPRRYTCKGADVSPPRALSGIPVNAKSLVPIVDDPDAPDPAAPRMTWVH</sequence>
<reference evidence="1 2" key="1">
    <citation type="submission" date="2019-03" db="EMBL/GenBank/DDBJ databases">
        <title>Paraburkholderia sp. 7MH5, isolated from subtropical forest soil.</title>
        <authorList>
            <person name="Gao Z.-H."/>
            <person name="Qiu L.-H."/>
        </authorList>
    </citation>
    <scope>NUCLEOTIDE SEQUENCE [LARGE SCALE GENOMIC DNA]</scope>
    <source>
        <strain evidence="1 2">7MH5</strain>
    </source>
</reference>
<dbReference type="AlphaFoldDB" id="A0A4V1AZM7"/>
<proteinExistence type="predicted"/>
<evidence type="ECO:0008006" key="3">
    <source>
        <dbReference type="Google" id="ProtNLM"/>
    </source>
</evidence>
<dbReference type="Proteomes" id="UP000295727">
    <property type="component" value="Chromosome 2"/>
</dbReference>